<feature type="compositionally biased region" description="Polar residues" evidence="1">
    <location>
        <begin position="111"/>
        <end position="122"/>
    </location>
</feature>
<dbReference type="GO" id="GO:0005789">
    <property type="term" value="C:endoplasmic reticulum membrane"/>
    <property type="evidence" value="ECO:0007669"/>
    <property type="project" value="TreeGrafter"/>
</dbReference>
<feature type="transmembrane region" description="Helical" evidence="2">
    <location>
        <begin position="47"/>
        <end position="67"/>
    </location>
</feature>
<dbReference type="PANTHER" id="PTHR28251">
    <property type="entry name" value="V-TYPE ATPASE ASSEMBLY FACTOR PKR1"/>
    <property type="match status" value="1"/>
</dbReference>
<evidence type="ECO:0000313" key="3">
    <source>
        <dbReference type="EMBL" id="SCU96959.1"/>
    </source>
</evidence>
<sequence length="128" mass="14318">MANFAEELWNSIFTPGTSPQLVIATHISFVLLACCLVWLIYSTRSVHFVALLVIAVLLWATVTWFIAELQHAKLKDNEVLAREIDSEKESGKENEAKTLKGQESSEKKPQGRSTATKTVNKTTKSRKV</sequence>
<proteinExistence type="predicted"/>
<feature type="compositionally biased region" description="Basic and acidic residues" evidence="1">
    <location>
        <begin position="85"/>
        <end position="109"/>
    </location>
</feature>
<reference evidence="4" key="1">
    <citation type="submission" date="2016-03" db="EMBL/GenBank/DDBJ databases">
        <authorList>
            <person name="Devillers Hugo."/>
        </authorList>
    </citation>
    <scope>NUCLEOTIDE SEQUENCE [LARGE SCALE GENOMIC DNA]</scope>
</reference>
<dbReference type="Pfam" id="PF08636">
    <property type="entry name" value="Pkr1"/>
    <property type="match status" value="1"/>
</dbReference>
<gene>
    <name evidence="3" type="ORF">LAME_0F18030G</name>
</gene>
<name>A0A1G4K0D5_9SACH</name>
<feature type="transmembrane region" description="Helical" evidence="2">
    <location>
        <begin position="21"/>
        <end position="41"/>
    </location>
</feature>
<protein>
    <submittedName>
        <fullName evidence="3">LAME_0F18030g1_1</fullName>
    </submittedName>
</protein>
<organism evidence="3 4">
    <name type="scientific">Lachancea meyersii CBS 8951</name>
    <dbReference type="NCBI Taxonomy" id="1266667"/>
    <lineage>
        <taxon>Eukaryota</taxon>
        <taxon>Fungi</taxon>
        <taxon>Dikarya</taxon>
        <taxon>Ascomycota</taxon>
        <taxon>Saccharomycotina</taxon>
        <taxon>Saccharomycetes</taxon>
        <taxon>Saccharomycetales</taxon>
        <taxon>Saccharomycetaceae</taxon>
        <taxon>Lachancea</taxon>
    </lineage>
</organism>
<evidence type="ECO:0000313" key="4">
    <source>
        <dbReference type="Proteomes" id="UP000191144"/>
    </source>
</evidence>
<feature type="region of interest" description="Disordered" evidence="1">
    <location>
        <begin position="85"/>
        <end position="128"/>
    </location>
</feature>
<dbReference type="PANTHER" id="PTHR28251:SF1">
    <property type="entry name" value="V-TYPE ATPASE ASSEMBLY FACTOR PKR1"/>
    <property type="match status" value="1"/>
</dbReference>
<keyword evidence="2" id="KW-0472">Membrane</keyword>
<dbReference type="Proteomes" id="UP000191144">
    <property type="component" value="Chromosome F"/>
</dbReference>
<dbReference type="EMBL" id="LT598477">
    <property type="protein sequence ID" value="SCU96959.1"/>
    <property type="molecule type" value="Genomic_DNA"/>
</dbReference>
<keyword evidence="2" id="KW-0812">Transmembrane</keyword>
<dbReference type="AlphaFoldDB" id="A0A1G4K0D5"/>
<dbReference type="InterPro" id="IPR013945">
    <property type="entry name" value="Pkr1"/>
</dbReference>
<dbReference type="GO" id="GO:0070072">
    <property type="term" value="P:vacuolar proton-transporting V-type ATPase complex assembly"/>
    <property type="evidence" value="ECO:0007669"/>
    <property type="project" value="InterPro"/>
</dbReference>
<evidence type="ECO:0000256" key="2">
    <source>
        <dbReference type="SAM" id="Phobius"/>
    </source>
</evidence>
<dbReference type="OrthoDB" id="9626941at2759"/>
<keyword evidence="4" id="KW-1185">Reference proteome</keyword>
<evidence type="ECO:0000256" key="1">
    <source>
        <dbReference type="SAM" id="MobiDB-lite"/>
    </source>
</evidence>
<keyword evidence="2" id="KW-1133">Transmembrane helix</keyword>
<accession>A0A1G4K0D5</accession>